<sequence>MLRGTRSTATLVASLVVATGALAACGSDTPGNGLDFGKGLDAVTISGDVGAAKLTFKERMEADKLESKTLVTGDGAALKDKDKVFVNYVLGDGYTRKNAVDTFGKDPAIQVTVGAAENAQPQSLDDVIKNVLADHIKAGVTRESRIVLTGSTEAMFGALAQSPALATEGIGNDDGLVLVADVLDVTPLTGPEGTATDAPGWAPEIVEKDDVPSGLDFGDLPKPTAKDPLSSAVLQEGTGKKVAEGDLLVLNYLGSVYDAKKPFDESYGKDKEPLVLPQGSFVPGFNEALLDKKVGSRVIMRIPPDKGYADSPPSEEIPKGATLYFVVDILAAV</sequence>
<dbReference type="EMBL" id="JBHMDG010000024">
    <property type="protein sequence ID" value="MFB9314708.1"/>
    <property type="molecule type" value="Genomic_DNA"/>
</dbReference>
<dbReference type="InterPro" id="IPR001179">
    <property type="entry name" value="PPIase_FKBP_dom"/>
</dbReference>
<accession>A0ABV5KDA0</accession>
<dbReference type="SUPFAM" id="SSF54534">
    <property type="entry name" value="FKBP-like"/>
    <property type="match status" value="1"/>
</dbReference>
<dbReference type="EC" id="5.2.1.8" evidence="2 5"/>
<dbReference type="PROSITE" id="PS50059">
    <property type="entry name" value="FKBP_PPIASE"/>
    <property type="match status" value="1"/>
</dbReference>
<name>A0ABV5KDA0_9ACTN</name>
<comment type="catalytic activity">
    <reaction evidence="1 5">
        <text>[protein]-peptidylproline (omega=180) = [protein]-peptidylproline (omega=0)</text>
        <dbReference type="Rhea" id="RHEA:16237"/>
        <dbReference type="Rhea" id="RHEA-COMP:10747"/>
        <dbReference type="Rhea" id="RHEA-COMP:10748"/>
        <dbReference type="ChEBI" id="CHEBI:83833"/>
        <dbReference type="ChEBI" id="CHEBI:83834"/>
        <dbReference type="EC" id="5.2.1.8"/>
    </reaction>
</comment>
<dbReference type="Proteomes" id="UP001589750">
    <property type="component" value="Unassembled WGS sequence"/>
</dbReference>
<gene>
    <name evidence="8" type="ORF">ACFFRI_16745</name>
</gene>
<dbReference type="Gene3D" id="3.10.50.40">
    <property type="match status" value="1"/>
</dbReference>
<protein>
    <recommendedName>
        <fullName evidence="2 5">peptidylprolyl isomerase</fullName>
        <ecNumber evidence="2 5">5.2.1.8</ecNumber>
    </recommendedName>
</protein>
<organism evidence="8 9">
    <name type="scientific">Nocardioides plantarum</name>
    <dbReference type="NCBI Taxonomy" id="29299"/>
    <lineage>
        <taxon>Bacteria</taxon>
        <taxon>Bacillati</taxon>
        <taxon>Actinomycetota</taxon>
        <taxon>Actinomycetes</taxon>
        <taxon>Propionibacteriales</taxon>
        <taxon>Nocardioidaceae</taxon>
        <taxon>Nocardioides</taxon>
    </lineage>
</organism>
<evidence type="ECO:0000313" key="9">
    <source>
        <dbReference type="Proteomes" id="UP001589750"/>
    </source>
</evidence>
<dbReference type="InterPro" id="IPR046357">
    <property type="entry name" value="PPIase_dom_sf"/>
</dbReference>
<proteinExistence type="predicted"/>
<evidence type="ECO:0000256" key="2">
    <source>
        <dbReference type="ARBA" id="ARBA00013194"/>
    </source>
</evidence>
<feature type="chain" id="PRO_5045257825" description="peptidylprolyl isomerase" evidence="6">
    <location>
        <begin position="24"/>
        <end position="333"/>
    </location>
</feature>
<evidence type="ECO:0000256" key="1">
    <source>
        <dbReference type="ARBA" id="ARBA00000971"/>
    </source>
</evidence>
<evidence type="ECO:0000256" key="3">
    <source>
        <dbReference type="ARBA" id="ARBA00023110"/>
    </source>
</evidence>
<evidence type="ECO:0000256" key="5">
    <source>
        <dbReference type="PROSITE-ProRule" id="PRU00277"/>
    </source>
</evidence>
<keyword evidence="6" id="KW-0732">Signal</keyword>
<dbReference type="PROSITE" id="PS51257">
    <property type="entry name" value="PROKAR_LIPOPROTEIN"/>
    <property type="match status" value="1"/>
</dbReference>
<reference evidence="8 9" key="1">
    <citation type="submission" date="2024-09" db="EMBL/GenBank/DDBJ databases">
        <authorList>
            <person name="Sun Q."/>
            <person name="Mori K."/>
        </authorList>
    </citation>
    <scope>NUCLEOTIDE SEQUENCE [LARGE SCALE GENOMIC DNA]</scope>
    <source>
        <strain evidence="8 9">JCM 9626</strain>
    </source>
</reference>
<feature type="signal peptide" evidence="6">
    <location>
        <begin position="1"/>
        <end position="23"/>
    </location>
</feature>
<dbReference type="GO" id="GO:0003755">
    <property type="term" value="F:peptidyl-prolyl cis-trans isomerase activity"/>
    <property type="evidence" value="ECO:0007669"/>
    <property type="project" value="UniProtKB-EC"/>
</dbReference>
<keyword evidence="3 5" id="KW-0697">Rotamase</keyword>
<evidence type="ECO:0000259" key="7">
    <source>
        <dbReference type="PROSITE" id="PS50059"/>
    </source>
</evidence>
<feature type="domain" description="PPIase FKBP-type" evidence="7">
    <location>
        <begin position="245"/>
        <end position="333"/>
    </location>
</feature>
<dbReference type="RefSeq" id="WP_140010601.1">
    <property type="nucleotide sequence ID" value="NZ_JBHMDG010000024.1"/>
</dbReference>
<evidence type="ECO:0000256" key="6">
    <source>
        <dbReference type="SAM" id="SignalP"/>
    </source>
</evidence>
<evidence type="ECO:0000256" key="4">
    <source>
        <dbReference type="ARBA" id="ARBA00023235"/>
    </source>
</evidence>
<dbReference type="Pfam" id="PF00254">
    <property type="entry name" value="FKBP_C"/>
    <property type="match status" value="1"/>
</dbReference>
<keyword evidence="9" id="KW-1185">Reference proteome</keyword>
<comment type="caution">
    <text evidence="8">The sequence shown here is derived from an EMBL/GenBank/DDBJ whole genome shotgun (WGS) entry which is preliminary data.</text>
</comment>
<keyword evidence="4 5" id="KW-0413">Isomerase</keyword>
<evidence type="ECO:0000313" key="8">
    <source>
        <dbReference type="EMBL" id="MFB9314708.1"/>
    </source>
</evidence>